<reference evidence="2 3" key="1">
    <citation type="submission" date="2018-06" db="EMBL/GenBank/DDBJ databases">
        <title>Whole genome sequencing of four bacterial strains from South Shetland trench revealing bio-synthetic gene clusters.</title>
        <authorList>
            <person name="Abdel-Mageed W.M."/>
            <person name="Lehri B."/>
            <person name="Jarmusch S.A."/>
            <person name="Miranda K."/>
            <person name="Goodfellow M."/>
            <person name="Jaspars M."/>
            <person name="Karlyshev A.V."/>
        </authorList>
    </citation>
    <scope>NUCLEOTIDE SEQUENCE [LARGE SCALE GENOMIC DNA]</scope>
    <source>
        <strain evidence="2 3">SST2</strain>
    </source>
</reference>
<evidence type="ECO:0000313" key="4">
    <source>
        <dbReference type="Proteomes" id="UP000683436"/>
    </source>
</evidence>
<proteinExistence type="predicted"/>
<evidence type="ECO:0000313" key="2">
    <source>
        <dbReference type="EMBL" id="RBA51207.1"/>
    </source>
</evidence>
<reference evidence="1 4" key="2">
    <citation type="submission" date="2021-06" db="EMBL/GenBank/DDBJ databases">
        <title>Microbial metabolic specificity influences pelagic lipid remineralization.</title>
        <authorList>
            <person name="Behrendt L."/>
            <person name="Hunter J.E."/>
            <person name="Alcolombri U."/>
            <person name="Smriga S."/>
            <person name="Mincer T."/>
            <person name="Lowenstein D.P."/>
            <person name="Peaudecerf F.J."/>
            <person name="Fernandez V.I."/>
            <person name="Fredricks H."/>
            <person name="Almblad H."/>
            <person name="Harrison J.J."/>
            <person name="Stocker R."/>
            <person name="Van Mooy B.A.S."/>
        </authorList>
    </citation>
    <scope>NUCLEOTIDE SEQUENCE [LARGE SCALE GENOMIC DNA]</scope>
    <source>
        <strain evidence="1 4">A252</strain>
    </source>
</reference>
<dbReference type="Proteomes" id="UP000252554">
    <property type="component" value="Unassembled WGS sequence"/>
</dbReference>
<organism evidence="2 3">
    <name type="scientific">Stutzerimonas zhaodongensis</name>
    <dbReference type="NCBI Taxonomy" id="1176257"/>
    <lineage>
        <taxon>Bacteria</taxon>
        <taxon>Pseudomonadati</taxon>
        <taxon>Pseudomonadota</taxon>
        <taxon>Gammaproteobacteria</taxon>
        <taxon>Pseudomonadales</taxon>
        <taxon>Pseudomonadaceae</taxon>
        <taxon>Stutzerimonas</taxon>
    </lineage>
</organism>
<evidence type="ECO:0000313" key="1">
    <source>
        <dbReference type="EMBL" id="QWV17019.1"/>
    </source>
</evidence>
<name>A0A365PPF7_9GAMM</name>
<sequence>MDKALWGRAAEVFGSDLGKKLIELTSALPSVRMGAEQLFDEAANPVVLTAMEALVHLGIARKAERGIVVLSRDLIDRLEGELRPLVLPGAAPLQKRQILERELGLL</sequence>
<dbReference type="AlphaFoldDB" id="A0A365PPF7"/>
<dbReference type="EMBL" id="QNTV01000032">
    <property type="protein sequence ID" value="RBA51207.1"/>
    <property type="molecule type" value="Genomic_DNA"/>
</dbReference>
<dbReference type="Proteomes" id="UP000683436">
    <property type="component" value="Chromosome"/>
</dbReference>
<dbReference type="EMBL" id="CP076683">
    <property type="protein sequence ID" value="QWV17019.1"/>
    <property type="molecule type" value="Genomic_DNA"/>
</dbReference>
<gene>
    <name evidence="2" type="ORF">DQ403_22555</name>
    <name evidence="1" type="ORF">KQ248_21660</name>
</gene>
<evidence type="ECO:0000313" key="3">
    <source>
        <dbReference type="Proteomes" id="UP000252554"/>
    </source>
</evidence>
<dbReference type="RefSeq" id="WP_128122015.1">
    <property type="nucleotide sequence ID" value="NZ_CP076683.1"/>
</dbReference>
<protein>
    <submittedName>
        <fullName evidence="2">Uncharacterized protein</fullName>
    </submittedName>
</protein>
<keyword evidence="4" id="KW-1185">Reference proteome</keyword>
<accession>A0A365PPF7</accession>